<sequence>MDEKIYGPIHASARRSVHSGYREIISYTAIWKLLKLPKERSMFYWNNKVTDIVILISKPHSGAGTFFCLLQFV</sequence>
<gene>
    <name evidence="1" type="ORF">COT71_02575</name>
</gene>
<protein>
    <submittedName>
        <fullName evidence="1">Uncharacterized protein</fullName>
    </submittedName>
</protein>
<dbReference type="EMBL" id="PEZP01000032">
    <property type="protein sequence ID" value="PIT98069.1"/>
    <property type="molecule type" value="Genomic_DNA"/>
</dbReference>
<evidence type="ECO:0000313" key="1">
    <source>
        <dbReference type="EMBL" id="PIT98069.1"/>
    </source>
</evidence>
<comment type="caution">
    <text evidence="1">The sequence shown here is derived from an EMBL/GenBank/DDBJ whole genome shotgun (WGS) entry which is preliminary data.</text>
</comment>
<organism evidence="1 2">
    <name type="scientific">Candidatus Andersenbacteria bacterium CG10_big_fil_rev_8_21_14_0_10_54_11</name>
    <dbReference type="NCBI Taxonomy" id="1974485"/>
    <lineage>
        <taxon>Bacteria</taxon>
        <taxon>Candidatus Anderseniibacteriota</taxon>
    </lineage>
</organism>
<proteinExistence type="predicted"/>
<dbReference type="AlphaFoldDB" id="A0A2M6WZ60"/>
<reference evidence="2" key="1">
    <citation type="submission" date="2017-09" db="EMBL/GenBank/DDBJ databases">
        <title>Depth-based differentiation of microbial function through sediment-hosted aquifers and enrichment of novel symbionts in the deep terrestrial subsurface.</title>
        <authorList>
            <person name="Probst A.J."/>
            <person name="Ladd B."/>
            <person name="Jarett J.K."/>
            <person name="Geller-Mcgrath D.E."/>
            <person name="Sieber C.M.K."/>
            <person name="Emerson J.B."/>
            <person name="Anantharaman K."/>
            <person name="Thomas B.C."/>
            <person name="Malmstrom R."/>
            <person name="Stieglmeier M."/>
            <person name="Klingl A."/>
            <person name="Woyke T."/>
            <person name="Ryan C.M."/>
            <person name="Banfield J.F."/>
        </authorList>
    </citation>
    <scope>NUCLEOTIDE SEQUENCE [LARGE SCALE GENOMIC DNA]</scope>
</reference>
<evidence type="ECO:0000313" key="2">
    <source>
        <dbReference type="Proteomes" id="UP000230731"/>
    </source>
</evidence>
<name>A0A2M6WZ60_9BACT</name>
<dbReference type="Proteomes" id="UP000230731">
    <property type="component" value="Unassembled WGS sequence"/>
</dbReference>
<accession>A0A2M6WZ60</accession>